<dbReference type="InterPro" id="IPR011771">
    <property type="entry name" value="BchH"/>
</dbReference>
<name>A0A1M6EFF2_9FIRM</name>
<dbReference type="NCBIfam" id="TIGR02025">
    <property type="entry name" value="BchH"/>
    <property type="match status" value="1"/>
</dbReference>
<keyword evidence="4" id="KW-1185">Reference proteome</keyword>
<dbReference type="Pfam" id="PF02514">
    <property type="entry name" value="CobN-Mg_chel"/>
    <property type="match status" value="1"/>
</dbReference>
<evidence type="ECO:0000313" key="3">
    <source>
        <dbReference type="EMBL" id="SHI84109.1"/>
    </source>
</evidence>
<dbReference type="PANTHER" id="PTHR44119:SF7">
    <property type="entry name" value="MAGNESIUM CHELATASE SUBUNIT"/>
    <property type="match status" value="1"/>
</dbReference>
<dbReference type="RefSeq" id="WP_072867967.1">
    <property type="nucleotide sequence ID" value="NZ_FQZM01000013.1"/>
</dbReference>
<dbReference type="CDD" id="cd10150">
    <property type="entry name" value="CobN_like"/>
    <property type="match status" value="1"/>
</dbReference>
<evidence type="ECO:0000256" key="1">
    <source>
        <dbReference type="ARBA" id="ARBA00010851"/>
    </source>
</evidence>
<dbReference type="GO" id="GO:0051116">
    <property type="term" value="F:cobaltochelatase activity"/>
    <property type="evidence" value="ECO:0007669"/>
    <property type="project" value="InterPro"/>
</dbReference>
<organism evidence="3 4">
    <name type="scientific">Desulfofundulus thermosubterraneus DSM 16057</name>
    <dbReference type="NCBI Taxonomy" id="1121432"/>
    <lineage>
        <taxon>Bacteria</taxon>
        <taxon>Bacillati</taxon>
        <taxon>Bacillota</taxon>
        <taxon>Clostridia</taxon>
        <taxon>Eubacteriales</taxon>
        <taxon>Peptococcaceae</taxon>
        <taxon>Desulfofundulus</taxon>
    </lineage>
</organism>
<dbReference type="STRING" id="1121432.SAMN02745219_01178"/>
<gene>
    <name evidence="3" type="ORF">SAMN02745219_01178</name>
</gene>
<dbReference type="PANTHER" id="PTHR44119">
    <property type="entry name" value="MAGNESIUM-CHELATASE SUBUNIT CHLH, CHLOROPLASTIC"/>
    <property type="match status" value="1"/>
</dbReference>
<dbReference type="GO" id="GO:0016851">
    <property type="term" value="F:magnesium chelatase activity"/>
    <property type="evidence" value="ECO:0007669"/>
    <property type="project" value="InterPro"/>
</dbReference>
<sequence>MKKITAVMWHSHTTTMRRAAELVRDVLEVKVYSARFLDEGKEDLTEALEDMARADLIFLYRSAAEIVWDELEKTVKRLARPVVCVAHDPALWVLSTVGPDVVSRCYTYIVQGGKENFAHMLRYLAVEVLGERLEYSEPLTFPWEGIYHPAASGCFATVEDYLSWYETYLSKAGWPESLVASAPTVGLLFARNNWVNGNLAVENLLIRLLEEKGFRVIPAFCYSLKDDGLGTKGSGEVVRQYFLAQDGRSRIKAMVKLISFFLEARTRTDDFLREDVATSGMALLQRLGVPVFQPVTSFYRTVEEWVEDPQGLNRDIAWCIALPEFEGVIEPIFIAGARREGELEIRVPVEERCRHLVNRVARWVELARKPVHERKVAFILHNNPCASVEATVGGGANLDTLESVARILCRMKEAGYSVEVPASGKELIDTIMNRKAISEFRWTTTDEIISKGGALKLMPVEEYRQWFDHLSLRVKERLTEAWGAPPGEAKNGVPAAMVHEGKIVITGVQYGNAVVCVQPKRGCAGARCDGQVCKILHDPDIPPPHQYLATYRYLERDFGVDVLVHVGTHGNLEFLPGKGVGLSGECYPDLAIGSLPHLYIYNADNPPEGTIAKRRSYATLVDHMQTVMTGGGLYDELAELERYLEEYEKARVADPARAHTLEHLIIEEIKKTNLDKQIPVEGGHHNFAFIAEKAHAVLSVIRNTQIQDGQHIFGEIPQGEKRVEFINSILRFDAGEKVSLRRAVAGLMNLDLAELLADQGRFSLRYGKSYGALLEEIDAAVKAFIGRFLKGQEVDPGFAQEVLGDKFVCSEALPEVNALLPRVLDLNERIEGSKEIESLLAGFDGKYIPAGPSGLITRGRDDVLPTGRNFYSLDPHRVPTRAAWEVGKRLAEKILEKHLADEGRYPENIALYWMCNDIMWADGEGLGQMFYLLGVRPRWLPNGRVAGIEVIPLEELGRPRIDLTVRVSGITRDNFPNCVELLDEAIQTVAALDEPVEQNYVRKHTLAQLDGQNDPQAWRDATLRIFASKPGTYQAGVNLAVYASAWKEEKDLADIFIYWNGYAYGKGIFGKEAFRQLQASLKTVDITYNKVVTDEYDLFGCCCYFGTHGGMTAAARVASGKEVRTYYGDTREPEHVEVRTLADEIRRVVRTKLLNPKWIEGQKRHGYKGAGDISKRIGRVYGWEATTQEVDDWIFDDITRTFILDEENRRFFEEHNPWALEEIARRLLEAHQRGLWNADPEVLEGLKEHYLEIEGWLEEKMGDIKGDFQGGAIDILTAEEVADWGAKMREIKEKLGG</sequence>
<proteinExistence type="inferred from homology"/>
<dbReference type="OrthoDB" id="9757976at2"/>
<dbReference type="InterPro" id="IPR011953">
    <property type="entry name" value="Cobalto_CobN"/>
</dbReference>
<reference evidence="4" key="1">
    <citation type="submission" date="2016-11" db="EMBL/GenBank/DDBJ databases">
        <authorList>
            <person name="Varghese N."/>
            <person name="Submissions S."/>
        </authorList>
    </citation>
    <scope>NUCLEOTIDE SEQUENCE [LARGE SCALE GENOMIC DNA]</scope>
    <source>
        <strain evidence="4">DSM 16057</strain>
    </source>
</reference>
<feature type="domain" description="CobN/magnesium chelatase" evidence="2">
    <location>
        <begin position="107"/>
        <end position="1242"/>
    </location>
</feature>
<dbReference type="GO" id="GO:0015995">
    <property type="term" value="P:chlorophyll biosynthetic process"/>
    <property type="evidence" value="ECO:0007669"/>
    <property type="project" value="InterPro"/>
</dbReference>
<evidence type="ECO:0000313" key="4">
    <source>
        <dbReference type="Proteomes" id="UP000184529"/>
    </source>
</evidence>
<dbReference type="Proteomes" id="UP000184529">
    <property type="component" value="Unassembled WGS sequence"/>
</dbReference>
<dbReference type="NCBIfam" id="NF004646">
    <property type="entry name" value="PRK05989.2-4"/>
    <property type="match status" value="1"/>
</dbReference>
<dbReference type="InterPro" id="IPR003672">
    <property type="entry name" value="CobN/Mg_chltase"/>
</dbReference>
<evidence type="ECO:0000259" key="2">
    <source>
        <dbReference type="Pfam" id="PF02514"/>
    </source>
</evidence>
<accession>A0A1M6EFF2</accession>
<dbReference type="GO" id="GO:0009236">
    <property type="term" value="P:cobalamin biosynthetic process"/>
    <property type="evidence" value="ECO:0007669"/>
    <property type="project" value="InterPro"/>
</dbReference>
<dbReference type="NCBIfam" id="TIGR02257">
    <property type="entry name" value="cobalto_cobN"/>
    <property type="match status" value="1"/>
</dbReference>
<dbReference type="EMBL" id="FQZM01000013">
    <property type="protein sequence ID" value="SHI84109.1"/>
    <property type="molecule type" value="Genomic_DNA"/>
</dbReference>
<comment type="similarity">
    <text evidence="1">Belongs to the Mg-chelatase subunit H family.</text>
</comment>
<protein>
    <submittedName>
        <fullName evidence="3">Cobaltochelatase CobN subunit</fullName>
    </submittedName>
</protein>